<sequence length="376" mass="42926">MSKTVLIVSPIPSHPQFQGNSARIYRLNRMFQLCGYQVHFLYFGMEGLSETQRRDMENQWDYFHFVQPQGPAAEPSFGEYFDIDDWYDNRVSDYVDKLCETWSFDVCLVNYVWFSKVLDVLPEQTYKVIDTHDVFGDRHIVAKEAGLEPVWFYTTKELEAYALERADLVLAIQDEEKNYFQSITETPVAVMGYCVPFQPLVNLSREKIVIGYIGSGNPFNVESLRVFQDAVMANPALMQQFSFLLGGTVCKAFSPINEIFDVVGLVDDLDEFYRLIDIAINPMVGGTGLKIKSLEALSYGKALLATEDAMVGINGTDSFHNFASVNCMVEALNELTPERTAELHRNSIATFRKYNERFIKEFKTLFSELPCKTLST</sequence>
<organism evidence="1 2">
    <name type="scientific">Alteromonas gracilis</name>
    <dbReference type="NCBI Taxonomy" id="1479524"/>
    <lineage>
        <taxon>Bacteria</taxon>
        <taxon>Pseudomonadati</taxon>
        <taxon>Pseudomonadota</taxon>
        <taxon>Gammaproteobacteria</taxon>
        <taxon>Alteromonadales</taxon>
        <taxon>Alteromonadaceae</taxon>
        <taxon>Alteromonas/Salinimonas group</taxon>
        <taxon>Alteromonas</taxon>
    </lineage>
</organism>
<keyword evidence="2" id="KW-1185">Reference proteome</keyword>
<accession>A0ABX5CSL4</accession>
<name>A0ABX5CSL4_9ALTE</name>
<evidence type="ECO:0000313" key="1">
    <source>
        <dbReference type="EMBL" id="PRO69882.1"/>
    </source>
</evidence>
<comment type="caution">
    <text evidence="1">The sequence shown here is derived from an EMBL/GenBank/DDBJ whole genome shotgun (WGS) entry which is preliminary data.</text>
</comment>
<evidence type="ECO:0008006" key="3">
    <source>
        <dbReference type="Google" id="ProtNLM"/>
    </source>
</evidence>
<gene>
    <name evidence="1" type="ORF">C6Y39_05420</name>
</gene>
<proteinExistence type="predicted"/>
<evidence type="ECO:0000313" key="2">
    <source>
        <dbReference type="Proteomes" id="UP000239539"/>
    </source>
</evidence>
<protein>
    <recommendedName>
        <fullName evidence="3">Glycosyltransferase</fullName>
    </recommendedName>
</protein>
<dbReference type="EMBL" id="PVNO01000021">
    <property type="protein sequence ID" value="PRO69882.1"/>
    <property type="molecule type" value="Genomic_DNA"/>
</dbReference>
<dbReference type="SUPFAM" id="SSF53756">
    <property type="entry name" value="UDP-Glycosyltransferase/glycogen phosphorylase"/>
    <property type="match status" value="1"/>
</dbReference>
<reference evidence="2" key="1">
    <citation type="journal article" date="2020" name="Int. J. Syst. Evol. Microbiol.">
        <title>Alteromonas alba sp. nov., a marine bacterium isolated from the seawater of the West Pacific Ocean.</title>
        <authorList>
            <person name="Sun C."/>
            <person name="Wu Y.-H."/>
            <person name="Xamxidin M."/>
            <person name="Cheng H."/>
            <person name="Xu X.-W."/>
        </authorList>
    </citation>
    <scope>NUCLEOTIDE SEQUENCE [LARGE SCALE GENOMIC DNA]</scope>
    <source>
        <strain evidence="2">9a2</strain>
    </source>
</reference>
<dbReference type="Proteomes" id="UP000239539">
    <property type="component" value="Unassembled WGS sequence"/>
</dbReference>
<dbReference type="RefSeq" id="WP_105930291.1">
    <property type="nucleotide sequence ID" value="NZ_PVNO01000021.1"/>
</dbReference>
<dbReference type="Pfam" id="PF13692">
    <property type="entry name" value="Glyco_trans_1_4"/>
    <property type="match status" value="1"/>
</dbReference>